<name>A0ABW8Z8T2_9BURK</name>
<dbReference type="Proteomes" id="UP001629214">
    <property type="component" value="Unassembled WGS sequence"/>
</dbReference>
<evidence type="ECO:0000313" key="4">
    <source>
        <dbReference type="Proteomes" id="UP001629214"/>
    </source>
</evidence>
<evidence type="ECO:0000256" key="2">
    <source>
        <dbReference type="SAM" id="Phobius"/>
    </source>
</evidence>
<comment type="caution">
    <text evidence="3">The sequence shown here is derived from an EMBL/GenBank/DDBJ whole genome shotgun (WGS) entry which is preliminary data.</text>
</comment>
<feature type="transmembrane region" description="Helical" evidence="2">
    <location>
        <begin position="28"/>
        <end position="49"/>
    </location>
</feature>
<feature type="region of interest" description="Disordered" evidence="1">
    <location>
        <begin position="1"/>
        <end position="21"/>
    </location>
</feature>
<protein>
    <submittedName>
        <fullName evidence="3">Uncharacterized protein</fullName>
    </submittedName>
</protein>
<accession>A0ABW8Z8T2</accession>
<keyword evidence="2" id="KW-0812">Transmembrane</keyword>
<evidence type="ECO:0000313" key="3">
    <source>
        <dbReference type="EMBL" id="MFL9878504.1"/>
    </source>
</evidence>
<keyword evidence="2" id="KW-1133">Transmembrane helix</keyword>
<evidence type="ECO:0000256" key="1">
    <source>
        <dbReference type="SAM" id="MobiDB-lite"/>
    </source>
</evidence>
<keyword evidence="4" id="KW-1185">Reference proteome</keyword>
<sequence length="72" mass="7975">MSAKLGQATPHVGKSALRKSNARQRRKFFGCFGYFSLVSARQTIVIFAASQYTSSRSFNNKTFRGFTGGAFQ</sequence>
<dbReference type="RefSeq" id="WP_408167497.1">
    <property type="nucleotide sequence ID" value="NZ_JAQQFR010000005.1"/>
</dbReference>
<keyword evidence="2" id="KW-0472">Membrane</keyword>
<organism evidence="3 4">
    <name type="scientific">Herbaspirillum rhizosphaerae</name>
    <dbReference type="NCBI Taxonomy" id="346179"/>
    <lineage>
        <taxon>Bacteria</taxon>
        <taxon>Pseudomonadati</taxon>
        <taxon>Pseudomonadota</taxon>
        <taxon>Betaproteobacteria</taxon>
        <taxon>Burkholderiales</taxon>
        <taxon>Oxalobacteraceae</taxon>
        <taxon>Herbaspirillum</taxon>
    </lineage>
</organism>
<reference evidence="3 4" key="1">
    <citation type="journal article" date="2024" name="Chem. Sci.">
        <title>Discovery of megapolipeptins by genome mining of a Burkholderiales bacteria collection.</title>
        <authorList>
            <person name="Paulo B.S."/>
            <person name="Recchia M.J.J."/>
            <person name="Lee S."/>
            <person name="Fergusson C.H."/>
            <person name="Romanowski S.B."/>
            <person name="Hernandez A."/>
            <person name="Krull N."/>
            <person name="Liu D.Y."/>
            <person name="Cavanagh H."/>
            <person name="Bos A."/>
            <person name="Gray C.A."/>
            <person name="Murphy B.T."/>
            <person name="Linington R.G."/>
            <person name="Eustaquio A.S."/>
        </authorList>
    </citation>
    <scope>NUCLEOTIDE SEQUENCE [LARGE SCALE GENOMIC DNA]</scope>
    <source>
        <strain evidence="3 4">RL21-008-BIB-B</strain>
    </source>
</reference>
<dbReference type="EMBL" id="JAQQFR010000005">
    <property type="protein sequence ID" value="MFL9878504.1"/>
    <property type="molecule type" value="Genomic_DNA"/>
</dbReference>
<proteinExistence type="predicted"/>
<gene>
    <name evidence="3" type="ORF">PQR63_08930</name>
</gene>